<dbReference type="AlphaFoldDB" id="A0A814VB85"/>
<dbReference type="InterPro" id="IPR017438">
    <property type="entry name" value="ATP-NAD_kinase_N"/>
</dbReference>
<dbReference type="InterPro" id="IPR001206">
    <property type="entry name" value="Diacylglycerol_kinase_cat_dom"/>
</dbReference>
<keyword evidence="3 6" id="KW-0547">Nucleotide-binding</keyword>
<evidence type="ECO:0000313" key="8">
    <source>
        <dbReference type="EMBL" id="CAF1185915.1"/>
    </source>
</evidence>
<dbReference type="GO" id="GO:0007200">
    <property type="term" value="P:phospholipase C-activating G protein-coupled receptor signaling pathway"/>
    <property type="evidence" value="ECO:0007669"/>
    <property type="project" value="InterPro"/>
</dbReference>
<dbReference type="Pfam" id="PF00781">
    <property type="entry name" value="DAGK_cat"/>
    <property type="match status" value="1"/>
</dbReference>
<keyword evidence="2 6" id="KW-0808">Transferase</keyword>
<dbReference type="Gene3D" id="2.60.200.40">
    <property type="match status" value="1"/>
</dbReference>
<evidence type="ECO:0000256" key="6">
    <source>
        <dbReference type="RuleBase" id="RU361128"/>
    </source>
</evidence>
<dbReference type="OrthoDB" id="242257at2759"/>
<organism evidence="8 9">
    <name type="scientific">Adineta ricciae</name>
    <name type="common">Rotifer</name>
    <dbReference type="NCBI Taxonomy" id="249248"/>
    <lineage>
        <taxon>Eukaryota</taxon>
        <taxon>Metazoa</taxon>
        <taxon>Spiralia</taxon>
        <taxon>Gnathifera</taxon>
        <taxon>Rotifera</taxon>
        <taxon>Eurotatoria</taxon>
        <taxon>Bdelloidea</taxon>
        <taxon>Adinetida</taxon>
        <taxon>Adinetidae</taxon>
        <taxon>Adineta</taxon>
    </lineage>
</organism>
<dbReference type="Proteomes" id="UP000663852">
    <property type="component" value="Unassembled WGS sequence"/>
</dbReference>
<evidence type="ECO:0000256" key="2">
    <source>
        <dbReference type="ARBA" id="ARBA00022679"/>
    </source>
</evidence>
<comment type="catalytic activity">
    <reaction evidence="6">
        <text>a 1,2-diacyl-sn-glycerol + ATP = a 1,2-diacyl-sn-glycero-3-phosphate + ADP + H(+)</text>
        <dbReference type="Rhea" id="RHEA:10272"/>
        <dbReference type="ChEBI" id="CHEBI:15378"/>
        <dbReference type="ChEBI" id="CHEBI:17815"/>
        <dbReference type="ChEBI" id="CHEBI:30616"/>
        <dbReference type="ChEBI" id="CHEBI:58608"/>
        <dbReference type="ChEBI" id="CHEBI:456216"/>
        <dbReference type="EC" id="2.7.1.107"/>
    </reaction>
</comment>
<accession>A0A814VB85</accession>
<dbReference type="Pfam" id="PF00609">
    <property type="entry name" value="DAGK_acc"/>
    <property type="match status" value="1"/>
</dbReference>
<dbReference type="GO" id="GO:0016020">
    <property type="term" value="C:membrane"/>
    <property type="evidence" value="ECO:0007669"/>
    <property type="project" value="TreeGrafter"/>
</dbReference>
<proteinExistence type="inferred from homology"/>
<feature type="domain" description="DAGKc" evidence="7">
    <location>
        <begin position="245"/>
        <end position="381"/>
    </location>
</feature>
<keyword evidence="5 6" id="KW-0067">ATP-binding</keyword>
<dbReference type="InterPro" id="IPR037607">
    <property type="entry name" value="DGK"/>
</dbReference>
<dbReference type="EMBL" id="CAJNOJ010000140">
    <property type="protein sequence ID" value="CAF1185915.1"/>
    <property type="molecule type" value="Genomic_DNA"/>
</dbReference>
<comment type="similarity">
    <text evidence="1 6">Belongs to the eukaryotic diacylglycerol kinase family.</text>
</comment>
<dbReference type="SMART" id="SM00045">
    <property type="entry name" value="DAGKa"/>
    <property type="match status" value="1"/>
</dbReference>
<dbReference type="GO" id="GO:0005524">
    <property type="term" value="F:ATP binding"/>
    <property type="evidence" value="ECO:0007669"/>
    <property type="project" value="UniProtKB-KW"/>
</dbReference>
<dbReference type="SMART" id="SM00046">
    <property type="entry name" value="DAGKc"/>
    <property type="match status" value="1"/>
</dbReference>
<protein>
    <recommendedName>
        <fullName evidence="6">Diacylglycerol kinase</fullName>
        <shortName evidence="6">DAG kinase</shortName>
        <ecNumber evidence="6">2.7.1.107</ecNumber>
    </recommendedName>
</protein>
<comment type="caution">
    <text evidence="8">The sequence shown here is derived from an EMBL/GenBank/DDBJ whole genome shotgun (WGS) entry which is preliminary data.</text>
</comment>
<evidence type="ECO:0000259" key="7">
    <source>
        <dbReference type="PROSITE" id="PS50146"/>
    </source>
</evidence>
<dbReference type="SUPFAM" id="SSF111331">
    <property type="entry name" value="NAD kinase/diacylglycerol kinase-like"/>
    <property type="match status" value="1"/>
</dbReference>
<sequence length="630" mass="71419">MSNATSSLDSGNEEIQHLEKTCKLTDSSDYEQKNSPTHQETSSYSIYGVDWSKHAKSTSHCWLPYLPKKSSSSRLCTCLLCQNSQLRSDSSFMECPTCSLIVHSTHLSEYTEANNYSNQCSLPPCRPSFMDDSTTDDTTTYDQHCWSPLSNLSKPCTYCKNKKLKATSNDRHDQETLETEFVCMWCSRQCHRLCWENIKNDANNNQCDYGEFSNIIVRPQWLHRATNNPCRFQACMPESPGANDNLLAPVIFFVNKLSGGQKGQEFYRTLVRLLNPRQVFLLENDSTVMQALEIYSSLHNARVCICGGDGTVGWILSHLVDRFPSLTNLPAGICPLGTGNDLSRVLGWGNEYTSARLFKTLTQIARAHPVALDRWKIHLETLDPNASDAEFGTIHRSRFSFREHPKFIRNAELPVYDNHRTPINSFFFNYISFGLDAAVVMDFHARRTRDPSEFTSPFKNKLMFINESRKYFNEFAFGIAWNIGSYIRLICDGQDLTNTIRNYHSVVLLNTPGFGSGTQPWGRTSTTTAVNDFEAQDFSDRMIEVLALNTTQMALIHVGFRGTRIAQCRQVRVELSHPMPVHMDGEPFYLAGSTAVDITHAGQEQSHFELVVIFLAVILFCNGKWSAQLC</sequence>
<evidence type="ECO:0000256" key="1">
    <source>
        <dbReference type="ARBA" id="ARBA00009280"/>
    </source>
</evidence>
<dbReference type="Gene3D" id="3.40.50.10330">
    <property type="entry name" value="Probable inorganic polyphosphate/atp-NAD kinase, domain 1"/>
    <property type="match status" value="1"/>
</dbReference>
<evidence type="ECO:0000313" key="9">
    <source>
        <dbReference type="Proteomes" id="UP000663852"/>
    </source>
</evidence>
<evidence type="ECO:0000256" key="4">
    <source>
        <dbReference type="ARBA" id="ARBA00022777"/>
    </source>
</evidence>
<dbReference type="InterPro" id="IPR000756">
    <property type="entry name" value="Diacylglycerol_kin_accessory"/>
</dbReference>
<keyword evidence="4 6" id="KW-0418">Kinase</keyword>
<name>A0A814VB85_ADIRI</name>
<evidence type="ECO:0000256" key="3">
    <source>
        <dbReference type="ARBA" id="ARBA00022741"/>
    </source>
</evidence>
<reference evidence="8" key="1">
    <citation type="submission" date="2021-02" db="EMBL/GenBank/DDBJ databases">
        <authorList>
            <person name="Nowell W R."/>
        </authorList>
    </citation>
    <scope>NUCLEOTIDE SEQUENCE</scope>
</reference>
<dbReference type="PANTHER" id="PTHR11255">
    <property type="entry name" value="DIACYLGLYCEROL KINASE"/>
    <property type="match status" value="1"/>
</dbReference>
<dbReference type="PANTHER" id="PTHR11255:SF80">
    <property type="entry name" value="EYE-SPECIFIC DIACYLGLYCEROL KINASE"/>
    <property type="match status" value="1"/>
</dbReference>
<dbReference type="InterPro" id="IPR016064">
    <property type="entry name" value="NAD/diacylglycerol_kinase_sf"/>
</dbReference>
<dbReference type="GO" id="GO:0004143">
    <property type="term" value="F:ATP-dependent diacylglycerol kinase activity"/>
    <property type="evidence" value="ECO:0007669"/>
    <property type="project" value="UniProtKB-EC"/>
</dbReference>
<gene>
    <name evidence="8" type="ORF">EDS130_LOCUS24519</name>
</gene>
<dbReference type="EC" id="2.7.1.107" evidence="6"/>
<evidence type="ECO:0000256" key="5">
    <source>
        <dbReference type="ARBA" id="ARBA00022840"/>
    </source>
</evidence>
<dbReference type="PROSITE" id="PS50146">
    <property type="entry name" value="DAGK"/>
    <property type="match status" value="1"/>
</dbReference>